<proteinExistence type="predicted"/>
<dbReference type="Proteomes" id="UP000013996">
    <property type="component" value="Unassembled WGS sequence"/>
</dbReference>
<gene>
    <name evidence="1" type="ORF">LEP1GSC202_0399</name>
</gene>
<reference evidence="1 2" key="1">
    <citation type="submission" date="2013-04" db="EMBL/GenBank/DDBJ databases">
        <authorList>
            <person name="Harkins D.M."/>
            <person name="Durkin A.S."/>
            <person name="Brinkac L.M."/>
            <person name="Haft D.H."/>
            <person name="Selengut J.D."/>
            <person name="Sanka R."/>
            <person name="DePew J."/>
            <person name="Purushe J."/>
            <person name="Hartskeerl R.A."/>
            <person name="Ahmed A."/>
            <person name="van der Linden H."/>
            <person name="Goris M.G.A."/>
            <person name="Vinetz J.M."/>
            <person name="Sutton G.G."/>
            <person name="Nierman W.C."/>
            <person name="Fouts D.E."/>
        </authorList>
    </citation>
    <scope>NUCLEOTIDE SEQUENCE [LARGE SCALE GENOMIC DNA]</scope>
    <source>
        <strain evidence="1 2">Sao Paulo</strain>
    </source>
</reference>
<evidence type="ECO:0000313" key="1">
    <source>
        <dbReference type="EMBL" id="EOQ90077.1"/>
    </source>
</evidence>
<sequence>MKCLEKTNLSIGTENGGRSPATTYSDSLIQMGILNSDNNINVKYFKENDIDPNIPFLEHGGYSTIHLRHHFFDLLLECIQKMELNDLDHLLKKKYIQDGSLINKLCFYVGGLYGHSPKLPITKATPPTHLYFRRKPYFVEWDINSLFLCSTTATIRLGSRSIYAIYGIIRNIGKITKDGTEFIHIKIRPLAFGSPKITKDRTPNIHYYKNNFADFDYPDEDYDES</sequence>
<dbReference type="STRING" id="1249483.LEP1GSC202_0399"/>
<organism evidence="1 2">
    <name type="scientific">Leptospira yanagawae serovar Saopaulo str. Sao Paulo = ATCC 700523</name>
    <dbReference type="NCBI Taxonomy" id="1249483"/>
    <lineage>
        <taxon>Bacteria</taxon>
        <taxon>Pseudomonadati</taxon>
        <taxon>Spirochaetota</taxon>
        <taxon>Spirochaetia</taxon>
        <taxon>Leptospirales</taxon>
        <taxon>Leptospiraceae</taxon>
        <taxon>Leptospira</taxon>
    </lineage>
</organism>
<dbReference type="AlphaFoldDB" id="A0A5E8HGV8"/>
<dbReference type="RefSeq" id="WP_015676334.1">
    <property type="nucleotide sequence ID" value="NZ_AOGX02000014.1"/>
</dbReference>
<dbReference type="EMBL" id="AOGX02000014">
    <property type="protein sequence ID" value="EOQ90077.1"/>
    <property type="molecule type" value="Genomic_DNA"/>
</dbReference>
<name>A0A5E8HGV8_9LEPT</name>
<accession>A0A5E8HGV8</accession>
<dbReference type="OrthoDB" id="9802640at2"/>
<comment type="caution">
    <text evidence="1">The sequence shown here is derived from an EMBL/GenBank/DDBJ whole genome shotgun (WGS) entry which is preliminary data.</text>
</comment>
<protein>
    <submittedName>
        <fullName evidence="1">Uncharacterized protein</fullName>
    </submittedName>
</protein>
<evidence type="ECO:0000313" key="2">
    <source>
        <dbReference type="Proteomes" id="UP000013996"/>
    </source>
</evidence>